<name>A0ABS5FFU9_9BRAD</name>
<dbReference type="RefSeq" id="WP_212492405.1">
    <property type="nucleotide sequence ID" value="NZ_JAFCJH010000007.1"/>
</dbReference>
<comment type="caution">
    <text evidence="1">The sequence shown here is derived from an EMBL/GenBank/DDBJ whole genome shotgun (WGS) entry which is preliminary data.</text>
</comment>
<sequence length="239" mass="27330">MRYVPDRTGRFSQRPHFKPEELDRECESIITGFLNDRYGKISYPISTDDLTVLIERDTESLDQFADLSKYGPKVEGLTHFQPGRKSIVKISARLAEDEYRHNRLRTTLAHEYGHVRFHAHLWDMEPPSIDLLKRKPRANMQICYRDTMLDATQSDWMEWQAGYACGAFLMPASALRQKIRPYIEQHGLFGIAGERDLHGRQLIEIVKIGFDVSADAARIRLIKLGIIGPVGAGPSLFSS</sequence>
<gene>
    <name evidence="1" type="ORF">JQ615_09710</name>
</gene>
<dbReference type="Proteomes" id="UP001315278">
    <property type="component" value="Unassembled WGS sequence"/>
</dbReference>
<keyword evidence="2" id="KW-1185">Reference proteome</keyword>
<evidence type="ECO:0000313" key="2">
    <source>
        <dbReference type="Proteomes" id="UP001315278"/>
    </source>
</evidence>
<organism evidence="1 2">
    <name type="scientific">Bradyrhizobium jicamae</name>
    <dbReference type="NCBI Taxonomy" id="280332"/>
    <lineage>
        <taxon>Bacteria</taxon>
        <taxon>Pseudomonadati</taxon>
        <taxon>Pseudomonadota</taxon>
        <taxon>Alphaproteobacteria</taxon>
        <taxon>Hyphomicrobiales</taxon>
        <taxon>Nitrobacteraceae</taxon>
        <taxon>Bradyrhizobium</taxon>
    </lineage>
</organism>
<proteinExistence type="predicted"/>
<protein>
    <submittedName>
        <fullName evidence="1">ImmA/IrrE family metallo-endopeptidase</fullName>
    </submittedName>
</protein>
<dbReference type="EMBL" id="JAFCJH010000007">
    <property type="protein sequence ID" value="MBR0795662.1"/>
    <property type="molecule type" value="Genomic_DNA"/>
</dbReference>
<evidence type="ECO:0000313" key="1">
    <source>
        <dbReference type="EMBL" id="MBR0795662.1"/>
    </source>
</evidence>
<reference evidence="2" key="1">
    <citation type="journal article" date="2021" name="ISME J.">
        <title>Evolutionary origin and ecological implication of a unique nif island in free-living Bradyrhizobium lineages.</title>
        <authorList>
            <person name="Tao J."/>
        </authorList>
    </citation>
    <scope>NUCLEOTIDE SEQUENCE [LARGE SCALE GENOMIC DNA]</scope>
    <source>
        <strain evidence="2">SZCCT0434</strain>
    </source>
</reference>
<accession>A0ABS5FFU9</accession>